<dbReference type="Proteomes" id="UP000004221">
    <property type="component" value="Unassembled WGS sequence"/>
</dbReference>
<dbReference type="AlphaFoldDB" id="I4EK29"/>
<sequence length="180" mass="19336">MLGAALLSSGDYTQRQAPDRQICQGNAPRVCVWPEHAKWADTAAEVAHRLDAALGDVYRFPPVVYEEGLPEAPSGGGPIVRIDRLPMTPASLVQGLGLGVIPEAPFDCWRESQRLERRTLIKAWLEMRAAGQLASVATDGAKLSVLLSRSPSEQRAWVLENLPAATDCSAPVPPSSLEAS</sequence>
<accession>I4EK29</accession>
<organism evidence="2 3">
    <name type="scientific">Nitrolancea hollandica Lb</name>
    <dbReference type="NCBI Taxonomy" id="1129897"/>
    <lineage>
        <taxon>Bacteria</taxon>
        <taxon>Pseudomonadati</taxon>
        <taxon>Thermomicrobiota</taxon>
        <taxon>Thermomicrobia</taxon>
        <taxon>Sphaerobacterales</taxon>
        <taxon>Sphaerobacterineae</taxon>
        <taxon>Sphaerobacteraceae</taxon>
        <taxon>Nitrolancea</taxon>
    </lineage>
</organism>
<evidence type="ECO:0000259" key="1">
    <source>
        <dbReference type="Pfam" id="PF23866"/>
    </source>
</evidence>
<evidence type="ECO:0000313" key="3">
    <source>
        <dbReference type="Proteomes" id="UP000004221"/>
    </source>
</evidence>
<name>I4EK29_9BACT</name>
<dbReference type="InterPro" id="IPR055648">
    <property type="entry name" value="DUF7224"/>
</dbReference>
<reference evidence="2 3" key="1">
    <citation type="journal article" date="2012" name="ISME J.">
        <title>Nitrification expanded: discovery, physiology and genomics of a nitrite-oxidizing bacterium from the phylum Chloroflexi.</title>
        <authorList>
            <person name="Sorokin D.Y."/>
            <person name="Lucker S."/>
            <person name="Vejmelkova D."/>
            <person name="Kostrikina N.A."/>
            <person name="Kleerebezem R."/>
            <person name="Rijpstra W.I."/>
            <person name="Damste J.S."/>
            <person name="Le Paslier D."/>
            <person name="Muyzer G."/>
            <person name="Wagner M."/>
            <person name="van Loosdrecht M.C."/>
            <person name="Daims H."/>
        </authorList>
    </citation>
    <scope>NUCLEOTIDE SEQUENCE [LARGE SCALE GENOMIC DNA]</scope>
    <source>
        <strain evidence="3">none</strain>
    </source>
</reference>
<evidence type="ECO:0000313" key="2">
    <source>
        <dbReference type="EMBL" id="CCF85041.1"/>
    </source>
</evidence>
<comment type="caution">
    <text evidence="2">The sequence shown here is derived from an EMBL/GenBank/DDBJ whole genome shotgun (WGS) entry which is preliminary data.</text>
</comment>
<keyword evidence="3" id="KW-1185">Reference proteome</keyword>
<gene>
    <name evidence="2" type="ORF">NITHO_4380003</name>
</gene>
<dbReference type="EMBL" id="CAGS01000377">
    <property type="protein sequence ID" value="CCF85041.1"/>
    <property type="molecule type" value="Genomic_DNA"/>
</dbReference>
<dbReference type="Pfam" id="PF23866">
    <property type="entry name" value="DUF7224"/>
    <property type="match status" value="1"/>
</dbReference>
<protein>
    <recommendedName>
        <fullName evidence="1">DUF7224 domain-containing protein</fullName>
    </recommendedName>
</protein>
<feature type="domain" description="DUF7224" evidence="1">
    <location>
        <begin position="30"/>
        <end position="168"/>
    </location>
</feature>
<proteinExistence type="predicted"/>
<dbReference type="RefSeq" id="WP_008479669.1">
    <property type="nucleotide sequence ID" value="NZ_CAGS01000377.1"/>
</dbReference>